<dbReference type="EMBL" id="OD024781">
    <property type="protein sequence ID" value="CAD7419919.1"/>
    <property type="molecule type" value="Genomic_DNA"/>
</dbReference>
<protein>
    <submittedName>
        <fullName evidence="1">Uncharacterized protein</fullName>
    </submittedName>
</protein>
<dbReference type="AlphaFoldDB" id="A0A7R9DUB8"/>
<evidence type="ECO:0000313" key="1">
    <source>
        <dbReference type="EMBL" id="CAD7419919.1"/>
    </source>
</evidence>
<sequence>MSRLYLHNRNYRIISCWSNNNHVWRNNTGR</sequence>
<proteinExistence type="predicted"/>
<organism evidence="1">
    <name type="scientific">Timema poppense</name>
    <name type="common">Walking stick</name>
    <dbReference type="NCBI Taxonomy" id="170557"/>
    <lineage>
        <taxon>Eukaryota</taxon>
        <taxon>Metazoa</taxon>
        <taxon>Ecdysozoa</taxon>
        <taxon>Arthropoda</taxon>
        <taxon>Hexapoda</taxon>
        <taxon>Insecta</taxon>
        <taxon>Pterygota</taxon>
        <taxon>Neoptera</taxon>
        <taxon>Polyneoptera</taxon>
        <taxon>Phasmatodea</taxon>
        <taxon>Timematodea</taxon>
        <taxon>Timematoidea</taxon>
        <taxon>Timematidae</taxon>
        <taxon>Timema</taxon>
    </lineage>
</organism>
<reference evidence="1" key="1">
    <citation type="submission" date="2020-11" db="EMBL/GenBank/DDBJ databases">
        <authorList>
            <person name="Tran Van P."/>
        </authorList>
    </citation>
    <scope>NUCLEOTIDE SEQUENCE</scope>
</reference>
<gene>
    <name evidence="1" type="ORF">TPSB3V08_LOCUS13334</name>
</gene>
<accession>A0A7R9DUB8</accession>
<name>A0A7R9DUB8_TIMPO</name>